<evidence type="ECO:0000313" key="1">
    <source>
        <dbReference type="EMBL" id="GAH49381.1"/>
    </source>
</evidence>
<reference evidence="1" key="1">
    <citation type="journal article" date="2014" name="Front. Microbiol.">
        <title>High frequency of phylogenetically diverse reductive dehalogenase-homologous genes in deep subseafloor sedimentary metagenomes.</title>
        <authorList>
            <person name="Kawai M."/>
            <person name="Futagami T."/>
            <person name="Toyoda A."/>
            <person name="Takaki Y."/>
            <person name="Nishi S."/>
            <person name="Hori S."/>
            <person name="Arai W."/>
            <person name="Tsubouchi T."/>
            <person name="Morono Y."/>
            <person name="Uchiyama I."/>
            <person name="Ito T."/>
            <person name="Fujiyama A."/>
            <person name="Inagaki F."/>
            <person name="Takami H."/>
        </authorList>
    </citation>
    <scope>NUCLEOTIDE SEQUENCE</scope>
    <source>
        <strain evidence="1">Expedition CK06-06</strain>
    </source>
</reference>
<accession>X1FUP4</accession>
<evidence type="ECO:0008006" key="2">
    <source>
        <dbReference type="Google" id="ProtNLM"/>
    </source>
</evidence>
<proteinExistence type="predicted"/>
<comment type="caution">
    <text evidence="1">The sequence shown here is derived from an EMBL/GenBank/DDBJ whole genome shotgun (WGS) entry which is preliminary data.</text>
</comment>
<gene>
    <name evidence="1" type="ORF">S03H2_37536</name>
</gene>
<protein>
    <recommendedName>
        <fullName evidence="2">4Fe4S-binding SPASM domain-containing protein</fullName>
    </recommendedName>
</protein>
<dbReference type="EMBL" id="BARU01023109">
    <property type="protein sequence ID" value="GAH49381.1"/>
    <property type="molecule type" value="Genomic_DNA"/>
</dbReference>
<dbReference type="AlphaFoldDB" id="X1FUP4"/>
<sequence>SLKKIWRTSKWEVLRKAWPLSHTKCAYCDRAKYCNKGNMAIAYQRFGRLDYPDPQCKYIPPMLRGTKQ</sequence>
<name>X1FUP4_9ZZZZ</name>
<feature type="non-terminal residue" evidence="1">
    <location>
        <position position="1"/>
    </location>
</feature>
<organism evidence="1">
    <name type="scientific">marine sediment metagenome</name>
    <dbReference type="NCBI Taxonomy" id="412755"/>
    <lineage>
        <taxon>unclassified sequences</taxon>
        <taxon>metagenomes</taxon>
        <taxon>ecological metagenomes</taxon>
    </lineage>
</organism>